<dbReference type="GO" id="GO:0071555">
    <property type="term" value="P:cell wall organization"/>
    <property type="evidence" value="ECO:0007669"/>
    <property type="project" value="UniProtKB-UniRule"/>
</dbReference>
<dbReference type="Pfam" id="PF17964">
    <property type="entry name" value="Big_10"/>
    <property type="match status" value="1"/>
</dbReference>
<dbReference type="InterPro" id="IPR041280">
    <property type="entry name" value="Big_10"/>
</dbReference>
<dbReference type="GO" id="GO:0071972">
    <property type="term" value="F:peptidoglycan L,D-transpeptidase activity"/>
    <property type="evidence" value="ECO:0007669"/>
    <property type="project" value="TreeGrafter"/>
</dbReference>
<keyword evidence="11" id="KW-1185">Reference proteome</keyword>
<dbReference type="SUPFAM" id="SSF141523">
    <property type="entry name" value="L,D-transpeptidase catalytic domain-like"/>
    <property type="match status" value="1"/>
</dbReference>
<dbReference type="CDD" id="cd16913">
    <property type="entry name" value="YkuD_like"/>
    <property type="match status" value="1"/>
</dbReference>
<evidence type="ECO:0000256" key="7">
    <source>
        <dbReference type="PROSITE-ProRule" id="PRU01373"/>
    </source>
</evidence>
<evidence type="ECO:0000259" key="9">
    <source>
        <dbReference type="PROSITE" id="PS52029"/>
    </source>
</evidence>
<proteinExistence type="predicted"/>
<organism evidence="10 11">
    <name type="scientific">Natronoglycomyces albus</name>
    <dbReference type="NCBI Taxonomy" id="2811108"/>
    <lineage>
        <taxon>Bacteria</taxon>
        <taxon>Bacillati</taxon>
        <taxon>Actinomycetota</taxon>
        <taxon>Actinomycetes</taxon>
        <taxon>Glycomycetales</taxon>
        <taxon>Glycomycetaceae</taxon>
        <taxon>Natronoglycomyces</taxon>
    </lineage>
</organism>
<dbReference type="PANTHER" id="PTHR30582:SF2">
    <property type="entry name" value="L,D-TRANSPEPTIDASE YCIB-RELATED"/>
    <property type="match status" value="1"/>
</dbReference>
<dbReference type="GO" id="GO:0008360">
    <property type="term" value="P:regulation of cell shape"/>
    <property type="evidence" value="ECO:0007669"/>
    <property type="project" value="UniProtKB-UniRule"/>
</dbReference>
<comment type="pathway">
    <text evidence="1 7">Cell wall biogenesis; peptidoglycan biosynthesis.</text>
</comment>
<dbReference type="Proteomes" id="UP000662939">
    <property type="component" value="Chromosome"/>
</dbReference>
<dbReference type="PROSITE" id="PS51257">
    <property type="entry name" value="PROKAR_LIPOPROTEIN"/>
    <property type="match status" value="1"/>
</dbReference>
<feature type="compositionally biased region" description="Low complexity" evidence="8">
    <location>
        <begin position="29"/>
        <end position="40"/>
    </location>
</feature>
<keyword evidence="4 7" id="KW-0573">Peptidoglycan synthesis</keyword>
<name>A0A895XG06_9ACTN</name>
<dbReference type="AlphaFoldDB" id="A0A895XG06"/>
<dbReference type="GO" id="GO:0016746">
    <property type="term" value="F:acyltransferase activity"/>
    <property type="evidence" value="ECO:0007669"/>
    <property type="project" value="UniProtKB-KW"/>
</dbReference>
<dbReference type="UniPathway" id="UPA00219"/>
<dbReference type="KEGG" id="nav:JQS30_10670"/>
<evidence type="ECO:0000256" key="1">
    <source>
        <dbReference type="ARBA" id="ARBA00004752"/>
    </source>
</evidence>
<keyword evidence="2" id="KW-0808">Transferase</keyword>
<evidence type="ECO:0000256" key="2">
    <source>
        <dbReference type="ARBA" id="ARBA00022679"/>
    </source>
</evidence>
<dbReference type="Pfam" id="PF03734">
    <property type="entry name" value="YkuD"/>
    <property type="match status" value="1"/>
</dbReference>
<evidence type="ECO:0000256" key="5">
    <source>
        <dbReference type="ARBA" id="ARBA00023315"/>
    </source>
</evidence>
<dbReference type="InterPro" id="IPR050979">
    <property type="entry name" value="LD-transpeptidase"/>
</dbReference>
<dbReference type="GO" id="GO:0018104">
    <property type="term" value="P:peptidoglycan-protein cross-linking"/>
    <property type="evidence" value="ECO:0007669"/>
    <property type="project" value="TreeGrafter"/>
</dbReference>
<feature type="region of interest" description="Disordered" evidence="8">
    <location>
        <begin position="29"/>
        <end position="50"/>
    </location>
</feature>
<dbReference type="PANTHER" id="PTHR30582">
    <property type="entry name" value="L,D-TRANSPEPTIDASE"/>
    <property type="match status" value="1"/>
</dbReference>
<keyword evidence="3 7" id="KW-0133">Cell shape</keyword>
<gene>
    <name evidence="10" type="ORF">JQS30_10670</name>
</gene>
<dbReference type="Gene3D" id="2.40.440.10">
    <property type="entry name" value="L,D-transpeptidase catalytic domain-like"/>
    <property type="match status" value="1"/>
</dbReference>
<dbReference type="Gene3D" id="2.60.40.3780">
    <property type="match status" value="1"/>
</dbReference>
<keyword evidence="6 7" id="KW-0961">Cell wall biogenesis/degradation</keyword>
<evidence type="ECO:0000256" key="6">
    <source>
        <dbReference type="ARBA" id="ARBA00023316"/>
    </source>
</evidence>
<sequence length="409" mass="44941">MGLGRKKLTRRSALSAGAALGVGTIAACSSDDGSISSPASEPESNATVTITPEDGLSGIAVSAEMAWEVEDGEFQEFSLTDAAGEDIPGAMHPDGTTWVPSSPLAYDTTYTAAVKAVDDEGLEGTFTAEFTTMSSPENRVEIADYLPGDGAVVGQAGVIAFEFIGFDVPQDRRREVERRLFVTSEPAQEGAWHWHNGHKLEYRPKEYWEPNTEISVRLALGGMPLSEDRFGQFDLTRSWSTSGELRLIEVDNDTKQMRVFRDGATVNTFDISLGEEGQDPDQRSFSGHMTIMSREREAVFGSEQFGYEDLDVEWAMRLTWSGQYIHAAPWARNHLGSRNVSHGCINLDDDDAEWLFEFVTWGDPITVSHTGRSLPAGDGFTTWDLSWEDHVAGSYAYESTASEEDDSED</sequence>
<dbReference type="GO" id="GO:0005576">
    <property type="term" value="C:extracellular region"/>
    <property type="evidence" value="ECO:0007669"/>
    <property type="project" value="TreeGrafter"/>
</dbReference>
<evidence type="ECO:0000256" key="3">
    <source>
        <dbReference type="ARBA" id="ARBA00022960"/>
    </source>
</evidence>
<dbReference type="Gene3D" id="2.60.40.3710">
    <property type="match status" value="1"/>
</dbReference>
<dbReference type="PROSITE" id="PS52029">
    <property type="entry name" value="LD_TPASE"/>
    <property type="match status" value="1"/>
</dbReference>
<reference evidence="10" key="1">
    <citation type="submission" date="2021-02" db="EMBL/GenBank/DDBJ databases">
        <title>Natronoglycomyces albus gen. nov., sp. nov, a haloalkaliphilic actinobacterium from a soda solonchak soil.</title>
        <authorList>
            <person name="Sorokin D.Y."/>
            <person name="Khijniak T.V."/>
            <person name="Zakharycheva A.P."/>
            <person name="Boueva O.V."/>
            <person name="Ariskina E.V."/>
            <person name="Hahnke R.L."/>
            <person name="Bunk B."/>
            <person name="Sproer C."/>
            <person name="Schumann P."/>
            <person name="Evtushenko L.I."/>
            <person name="Kublanov I.V."/>
        </authorList>
    </citation>
    <scope>NUCLEOTIDE SEQUENCE</scope>
    <source>
        <strain evidence="10">DSM 106290</strain>
    </source>
</reference>
<dbReference type="InterPro" id="IPR005490">
    <property type="entry name" value="LD_TPept_cat_dom"/>
</dbReference>
<protein>
    <submittedName>
        <fullName evidence="10">L,D-transpeptidase family protein</fullName>
    </submittedName>
</protein>
<dbReference type="EMBL" id="CP070496">
    <property type="protein sequence ID" value="QSB04264.1"/>
    <property type="molecule type" value="Genomic_DNA"/>
</dbReference>
<keyword evidence="5" id="KW-0012">Acyltransferase</keyword>
<evidence type="ECO:0000256" key="4">
    <source>
        <dbReference type="ARBA" id="ARBA00022984"/>
    </source>
</evidence>
<evidence type="ECO:0000313" key="10">
    <source>
        <dbReference type="EMBL" id="QSB04264.1"/>
    </source>
</evidence>
<dbReference type="RefSeq" id="WP_213170262.1">
    <property type="nucleotide sequence ID" value="NZ_CP070496.1"/>
</dbReference>
<accession>A0A895XG06</accession>
<evidence type="ECO:0000313" key="11">
    <source>
        <dbReference type="Proteomes" id="UP000662939"/>
    </source>
</evidence>
<dbReference type="InterPro" id="IPR038063">
    <property type="entry name" value="Transpep_catalytic_dom"/>
</dbReference>
<feature type="active site" description="Proton donor/acceptor" evidence="7">
    <location>
        <position position="326"/>
    </location>
</feature>
<feature type="domain" description="L,D-TPase catalytic" evidence="9">
    <location>
        <begin position="246"/>
        <end position="368"/>
    </location>
</feature>
<feature type="active site" description="Nucleophile" evidence="7">
    <location>
        <position position="344"/>
    </location>
</feature>
<evidence type="ECO:0000256" key="8">
    <source>
        <dbReference type="SAM" id="MobiDB-lite"/>
    </source>
</evidence>